<protein>
    <submittedName>
        <fullName evidence="1">Uncharacterized protein</fullName>
    </submittedName>
</protein>
<name>A0A0U1P3B5_9BACI</name>
<keyword evidence="2" id="KW-1185">Reference proteome</keyword>
<proteinExistence type="predicted"/>
<gene>
    <name evidence="1" type="ORF">BN000_04773</name>
</gene>
<evidence type="ECO:0000313" key="1">
    <source>
        <dbReference type="EMBL" id="CRK84726.1"/>
    </source>
</evidence>
<evidence type="ECO:0000313" key="2">
    <source>
        <dbReference type="Proteomes" id="UP000199087"/>
    </source>
</evidence>
<dbReference type="RefSeq" id="WP_090638950.1">
    <property type="nucleotide sequence ID" value="NZ_CVRB01000005.1"/>
</dbReference>
<sequence length="160" mass="18383">MRTPIYLIKPSTFTLDKFYKVYATETSYIFIKLGGQFYEENAVEKQYLLLGLIFSLFRKKILANRHSIFENKVDKEIEINPDSLLAKRNNFKVDLNNIKSVQVSEKSTFHTAWNDNGSVKITLSNGKILKFIIPLSVSAKLVIDSFESKNVLTQSSLYNC</sequence>
<accession>A0A0U1P3B5</accession>
<reference evidence="2" key="1">
    <citation type="submission" date="2015-05" db="EMBL/GenBank/DDBJ databases">
        <authorList>
            <person name="Urmite Genomes"/>
        </authorList>
    </citation>
    <scope>NUCLEOTIDE SEQUENCE [LARGE SCALE GENOMIC DNA]</scope>
    <source>
        <strain evidence="2">LF1</strain>
    </source>
</reference>
<dbReference type="AlphaFoldDB" id="A0A0U1P3B5"/>
<dbReference type="EMBL" id="CVRB01000005">
    <property type="protein sequence ID" value="CRK84726.1"/>
    <property type="molecule type" value="Genomic_DNA"/>
</dbReference>
<dbReference type="OrthoDB" id="2364989at2"/>
<organism evidence="1 2">
    <name type="scientific">Neobacillus massiliamazoniensis</name>
    <dbReference type="NCBI Taxonomy" id="1499688"/>
    <lineage>
        <taxon>Bacteria</taxon>
        <taxon>Bacillati</taxon>
        <taxon>Bacillota</taxon>
        <taxon>Bacilli</taxon>
        <taxon>Bacillales</taxon>
        <taxon>Bacillaceae</taxon>
        <taxon>Neobacillus</taxon>
    </lineage>
</organism>
<dbReference type="Proteomes" id="UP000199087">
    <property type="component" value="Unassembled WGS sequence"/>
</dbReference>